<comment type="pathway">
    <text evidence="1 6">Cell wall biogenesis; peptidoglycan biosynthesis.</text>
</comment>
<keyword evidence="4 6" id="KW-0573">Peptidoglycan synthesis</keyword>
<dbReference type="GO" id="GO:0008360">
    <property type="term" value="P:regulation of cell shape"/>
    <property type="evidence" value="ECO:0007669"/>
    <property type="project" value="UniProtKB-UniRule"/>
</dbReference>
<evidence type="ECO:0000256" key="1">
    <source>
        <dbReference type="ARBA" id="ARBA00004752"/>
    </source>
</evidence>
<dbReference type="GO" id="GO:0016740">
    <property type="term" value="F:transferase activity"/>
    <property type="evidence" value="ECO:0007669"/>
    <property type="project" value="UniProtKB-KW"/>
</dbReference>
<dbReference type="UniPathway" id="UPA00219"/>
<dbReference type="Proteomes" id="UP000614469">
    <property type="component" value="Unassembled WGS sequence"/>
</dbReference>
<evidence type="ECO:0000256" key="2">
    <source>
        <dbReference type="ARBA" id="ARBA00022679"/>
    </source>
</evidence>
<dbReference type="PROSITE" id="PS52029">
    <property type="entry name" value="LD_TPASE"/>
    <property type="match status" value="1"/>
</dbReference>
<accession>A0A8J6TJB5</accession>
<feature type="active site" description="Proton donor/acceptor" evidence="6">
    <location>
        <position position="289"/>
    </location>
</feature>
<name>A0A8J6TJB5_9CHLR</name>
<evidence type="ECO:0000256" key="4">
    <source>
        <dbReference type="ARBA" id="ARBA00022984"/>
    </source>
</evidence>
<dbReference type="GO" id="GO:0071555">
    <property type="term" value="P:cell wall organization"/>
    <property type="evidence" value="ECO:0007669"/>
    <property type="project" value="UniProtKB-UniRule"/>
</dbReference>
<dbReference type="GO" id="GO:0005576">
    <property type="term" value="C:extracellular region"/>
    <property type="evidence" value="ECO:0007669"/>
    <property type="project" value="TreeGrafter"/>
</dbReference>
<dbReference type="AlphaFoldDB" id="A0A8J6TJB5"/>
<organism evidence="8 9">
    <name type="scientific">Candidatus Desulfolinea nitratireducens</name>
    <dbReference type="NCBI Taxonomy" id="2841698"/>
    <lineage>
        <taxon>Bacteria</taxon>
        <taxon>Bacillati</taxon>
        <taxon>Chloroflexota</taxon>
        <taxon>Anaerolineae</taxon>
        <taxon>Anaerolineales</taxon>
        <taxon>Anaerolineales incertae sedis</taxon>
        <taxon>Candidatus Desulfolinea</taxon>
    </lineage>
</organism>
<keyword evidence="5 6" id="KW-0961">Cell wall biogenesis/degradation</keyword>
<dbReference type="NCBIfam" id="TIGR01409">
    <property type="entry name" value="TAT_signal_seq"/>
    <property type="match status" value="1"/>
</dbReference>
<evidence type="ECO:0000259" key="7">
    <source>
        <dbReference type="PROSITE" id="PS52029"/>
    </source>
</evidence>
<dbReference type="InterPro" id="IPR005490">
    <property type="entry name" value="LD_TPept_cat_dom"/>
</dbReference>
<evidence type="ECO:0000313" key="8">
    <source>
        <dbReference type="EMBL" id="MBC8335367.1"/>
    </source>
</evidence>
<protein>
    <submittedName>
        <fullName evidence="8">L,D-transpeptidase family protein</fullName>
    </submittedName>
</protein>
<dbReference type="GO" id="GO:0018104">
    <property type="term" value="P:peptidoglycan-protein cross-linking"/>
    <property type="evidence" value="ECO:0007669"/>
    <property type="project" value="TreeGrafter"/>
</dbReference>
<keyword evidence="3 6" id="KW-0133">Cell shape</keyword>
<sequence>MQNLPSTFTRRDFLKFSAAGVLSLLLADLGISKAYAGAPPLQRQGRTTWSSLTIYDKPSFSGKKVNLYGRDVILPITEEMIIEGEHAYNHLWYRIGNEGYAHSANLQPVVTSYNMPVFDIPESGVLAELTIPFVPIRLGAGFVYRPKMRYYYGTTYWVNQIIQDPDDGSYWYRIYDQVTETYYFLPSYSLRIIPDEELAPISPEMPAEEKSLYVDLESQVMVAYEGDTPVMTSLVASGWGGTPTPIGTFSTYHKAPSVHMTDGAGDAANYDLPGVPWVSFFTGNGDAFHGTYWHNDFGDPRSHGCVNTPDNVSKFIYLWTTPYVPPGEDYLHLPGEGTRVEVVDSQINS</sequence>
<keyword evidence="2" id="KW-0808">Transferase</keyword>
<dbReference type="GO" id="GO:0071972">
    <property type="term" value="F:peptidoglycan L,D-transpeptidase activity"/>
    <property type="evidence" value="ECO:0007669"/>
    <property type="project" value="TreeGrafter"/>
</dbReference>
<dbReference type="Gene3D" id="2.40.440.10">
    <property type="entry name" value="L,D-transpeptidase catalytic domain-like"/>
    <property type="match status" value="1"/>
</dbReference>
<dbReference type="PROSITE" id="PS51318">
    <property type="entry name" value="TAT"/>
    <property type="match status" value="1"/>
</dbReference>
<feature type="active site" description="Nucleophile" evidence="6">
    <location>
        <position position="305"/>
    </location>
</feature>
<dbReference type="PANTHER" id="PTHR30582:SF2">
    <property type="entry name" value="L,D-TRANSPEPTIDASE YCIB-RELATED"/>
    <property type="match status" value="1"/>
</dbReference>
<evidence type="ECO:0000256" key="6">
    <source>
        <dbReference type="PROSITE-ProRule" id="PRU01373"/>
    </source>
</evidence>
<proteinExistence type="predicted"/>
<dbReference type="Pfam" id="PF03734">
    <property type="entry name" value="YkuD"/>
    <property type="match status" value="1"/>
</dbReference>
<dbReference type="CDD" id="cd16913">
    <property type="entry name" value="YkuD_like"/>
    <property type="match status" value="1"/>
</dbReference>
<dbReference type="SUPFAM" id="SSF141523">
    <property type="entry name" value="L,D-transpeptidase catalytic domain-like"/>
    <property type="match status" value="1"/>
</dbReference>
<dbReference type="PANTHER" id="PTHR30582">
    <property type="entry name" value="L,D-TRANSPEPTIDASE"/>
    <property type="match status" value="1"/>
</dbReference>
<dbReference type="InterPro" id="IPR038063">
    <property type="entry name" value="Transpep_catalytic_dom"/>
</dbReference>
<evidence type="ECO:0000313" key="9">
    <source>
        <dbReference type="Proteomes" id="UP000614469"/>
    </source>
</evidence>
<dbReference type="InterPro" id="IPR006311">
    <property type="entry name" value="TAT_signal"/>
</dbReference>
<feature type="domain" description="L,D-TPase catalytic" evidence="7">
    <location>
        <begin position="210"/>
        <end position="343"/>
    </location>
</feature>
<gene>
    <name evidence="8" type="ORF">H8E29_08895</name>
</gene>
<dbReference type="InterPro" id="IPR050979">
    <property type="entry name" value="LD-transpeptidase"/>
</dbReference>
<evidence type="ECO:0000256" key="5">
    <source>
        <dbReference type="ARBA" id="ARBA00023316"/>
    </source>
</evidence>
<evidence type="ECO:0000256" key="3">
    <source>
        <dbReference type="ARBA" id="ARBA00022960"/>
    </source>
</evidence>
<comment type="caution">
    <text evidence="8">The sequence shown here is derived from an EMBL/GenBank/DDBJ whole genome shotgun (WGS) entry which is preliminary data.</text>
</comment>
<dbReference type="InterPro" id="IPR019546">
    <property type="entry name" value="TAT_signal_bac_arc"/>
</dbReference>
<dbReference type="EMBL" id="JACNJN010000105">
    <property type="protein sequence ID" value="MBC8335367.1"/>
    <property type="molecule type" value="Genomic_DNA"/>
</dbReference>
<reference evidence="8 9" key="1">
    <citation type="submission" date="2020-08" db="EMBL/GenBank/DDBJ databases">
        <title>Bridging the membrane lipid divide: bacteria of the FCB group superphylum have the potential to synthesize archaeal ether lipids.</title>
        <authorList>
            <person name="Villanueva L."/>
            <person name="Von Meijenfeldt F.A.B."/>
            <person name="Westbye A.B."/>
            <person name="Yadav S."/>
            <person name="Hopmans E.C."/>
            <person name="Dutilh B.E."/>
            <person name="Sinninghe Damste J.S."/>
        </authorList>
    </citation>
    <scope>NUCLEOTIDE SEQUENCE [LARGE SCALE GENOMIC DNA]</scope>
    <source>
        <strain evidence="8">NIOZ-UU36</strain>
    </source>
</reference>